<protein>
    <submittedName>
        <fullName evidence="2">Uncharacterized membrane protein HdeD (DUF308 family)</fullName>
    </submittedName>
</protein>
<keyword evidence="1" id="KW-1133">Transmembrane helix</keyword>
<dbReference type="AlphaFoldDB" id="A0A839UNL9"/>
<sequence>MNDAHDSKKDLDDTDFDKTDLSDLGLDALRADWQSQPTNTHVDFEAAIRQQKKRKLWFYIDSVQALMLVVAGVFFLMQPASISTLIAAPVMFLGAIVIAYGVYNIHTRMMNYADWSPEGVLNFRCLSYRASIKHLRLNQVGCVIALGFTLTLLAIKTTTTLSIETQLIEGFLIASPCVILLFAYFQYKIKRYQVMLRQAESLKREFDQA</sequence>
<reference evidence="2 3" key="1">
    <citation type="submission" date="2020-08" db="EMBL/GenBank/DDBJ databases">
        <title>Genomic Encyclopedia of Type Strains, Phase III (KMG-III): the genomes of soil and plant-associated and newly described type strains.</title>
        <authorList>
            <person name="Whitman W."/>
        </authorList>
    </citation>
    <scope>NUCLEOTIDE SEQUENCE [LARGE SCALE GENOMIC DNA]</scope>
    <source>
        <strain evidence="2 3">CECT 8571</strain>
    </source>
</reference>
<name>A0A839UNL9_9GAMM</name>
<keyword evidence="1" id="KW-0472">Membrane</keyword>
<keyword evidence="1" id="KW-0812">Transmembrane</keyword>
<feature type="transmembrane region" description="Helical" evidence="1">
    <location>
        <begin position="167"/>
        <end position="187"/>
    </location>
</feature>
<feature type="transmembrane region" description="Helical" evidence="1">
    <location>
        <begin position="137"/>
        <end position="155"/>
    </location>
</feature>
<accession>A0A839UNL9</accession>
<feature type="transmembrane region" description="Helical" evidence="1">
    <location>
        <begin position="56"/>
        <end position="76"/>
    </location>
</feature>
<evidence type="ECO:0000313" key="2">
    <source>
        <dbReference type="EMBL" id="MBB3169333.1"/>
    </source>
</evidence>
<gene>
    <name evidence="2" type="ORF">FHS30_002541</name>
</gene>
<comment type="caution">
    <text evidence="2">The sequence shown here is derived from an EMBL/GenBank/DDBJ whole genome shotgun (WGS) entry which is preliminary data.</text>
</comment>
<dbReference type="RefSeq" id="WP_183910810.1">
    <property type="nucleotide sequence ID" value="NZ_JACHXZ010000003.1"/>
</dbReference>
<evidence type="ECO:0000256" key="1">
    <source>
        <dbReference type="SAM" id="Phobius"/>
    </source>
</evidence>
<evidence type="ECO:0000313" key="3">
    <source>
        <dbReference type="Proteomes" id="UP000559987"/>
    </source>
</evidence>
<keyword evidence="3" id="KW-1185">Reference proteome</keyword>
<proteinExistence type="predicted"/>
<dbReference type="EMBL" id="JACHXZ010000003">
    <property type="protein sequence ID" value="MBB3169333.1"/>
    <property type="molecule type" value="Genomic_DNA"/>
</dbReference>
<feature type="transmembrane region" description="Helical" evidence="1">
    <location>
        <begin position="82"/>
        <end position="103"/>
    </location>
</feature>
<dbReference type="Proteomes" id="UP000559987">
    <property type="component" value="Unassembled WGS sequence"/>
</dbReference>
<organism evidence="2 3">
    <name type="scientific">Simiduia aestuariiviva</name>
    <dbReference type="NCBI Taxonomy" id="1510459"/>
    <lineage>
        <taxon>Bacteria</taxon>
        <taxon>Pseudomonadati</taxon>
        <taxon>Pseudomonadota</taxon>
        <taxon>Gammaproteobacteria</taxon>
        <taxon>Cellvibrionales</taxon>
        <taxon>Cellvibrionaceae</taxon>
        <taxon>Simiduia</taxon>
    </lineage>
</organism>